<dbReference type="AlphaFoldDB" id="A0A3B0TPR2"/>
<accession>A0A3B0TPR2</accession>
<reference evidence="2" key="1">
    <citation type="submission" date="2018-06" db="EMBL/GenBank/DDBJ databases">
        <authorList>
            <person name="Zhirakovskaya E."/>
        </authorList>
    </citation>
    <scope>NUCLEOTIDE SEQUENCE</scope>
</reference>
<name>A0A3B0TPR2_9ZZZZ</name>
<evidence type="ECO:0000313" key="2">
    <source>
        <dbReference type="EMBL" id="VAW20615.1"/>
    </source>
</evidence>
<dbReference type="EMBL" id="UOEQ01000289">
    <property type="protein sequence ID" value="VAW20615.1"/>
    <property type="molecule type" value="Genomic_DNA"/>
</dbReference>
<dbReference type="Gene3D" id="1.10.10.2520">
    <property type="entry name" value="Cell wall hydrolase SleB, domain 1"/>
    <property type="match status" value="1"/>
</dbReference>
<feature type="domain" description="Cell wall hydrolase SleB" evidence="1">
    <location>
        <begin position="143"/>
        <end position="262"/>
    </location>
</feature>
<dbReference type="InterPro" id="IPR011105">
    <property type="entry name" value="Cell_wall_hydrolase_SleB"/>
</dbReference>
<dbReference type="InterPro" id="IPR042047">
    <property type="entry name" value="SleB_dom1"/>
</dbReference>
<evidence type="ECO:0000259" key="1">
    <source>
        <dbReference type="Pfam" id="PF07486"/>
    </source>
</evidence>
<organism evidence="2">
    <name type="scientific">hydrothermal vent metagenome</name>
    <dbReference type="NCBI Taxonomy" id="652676"/>
    <lineage>
        <taxon>unclassified sequences</taxon>
        <taxon>metagenomes</taxon>
        <taxon>ecological metagenomes</taxon>
    </lineage>
</organism>
<proteinExistence type="predicted"/>
<sequence>MFVCTAKISLRNMAIAAIGALGFSLLASTPLVAQDSFGAPVFSSNQIFSSPESGLVSAPTLTNSMLSAYVANRQVARLQSPALLQANALAAGVLTDGSTDARLDQNMLLSYVANTYVPTTTRLADISASRDCLAKAVYHEARGEPEAGQWAVATVILNRVNSSRYPSSVCDVVYQNAALRNRCQFSFACDGISDVGGIGNKIVRQSWVKANLIADTALERFNDGQPQENLPESVLYYHSLSVSPGWATRMKSVAQIGQHVFYSLL</sequence>
<gene>
    <name evidence="2" type="ORF">MNBD_ALPHA11-1653</name>
</gene>
<dbReference type="GO" id="GO:0016787">
    <property type="term" value="F:hydrolase activity"/>
    <property type="evidence" value="ECO:0007669"/>
    <property type="project" value="InterPro"/>
</dbReference>
<dbReference type="Pfam" id="PF07486">
    <property type="entry name" value="Hydrolase_2"/>
    <property type="match status" value="1"/>
</dbReference>
<protein>
    <recommendedName>
        <fullName evidence="1">Cell wall hydrolase SleB domain-containing protein</fullName>
    </recommendedName>
</protein>